<dbReference type="GO" id="GO:0005886">
    <property type="term" value="C:plasma membrane"/>
    <property type="evidence" value="ECO:0007669"/>
    <property type="project" value="UniProtKB-SubCell"/>
</dbReference>
<keyword evidence="3" id="KW-1003">Cell membrane</keyword>
<dbReference type="GO" id="GO:0015031">
    <property type="term" value="P:protein transport"/>
    <property type="evidence" value="ECO:0007669"/>
    <property type="project" value="UniProtKB-KW"/>
</dbReference>
<evidence type="ECO:0000256" key="6">
    <source>
        <dbReference type="ARBA" id="ARBA00023136"/>
    </source>
</evidence>
<dbReference type="AlphaFoldDB" id="D0LV51"/>
<dbReference type="STRING" id="502025.Hoch_3390"/>
<name>D0LV51_HALO1</name>
<organism evidence="8 9">
    <name type="scientific">Haliangium ochraceum (strain DSM 14365 / JCM 11303 / SMP-2)</name>
    <dbReference type="NCBI Taxonomy" id="502025"/>
    <lineage>
        <taxon>Bacteria</taxon>
        <taxon>Pseudomonadati</taxon>
        <taxon>Myxococcota</taxon>
        <taxon>Polyangia</taxon>
        <taxon>Haliangiales</taxon>
        <taxon>Kofleriaceae</taxon>
        <taxon>Haliangium</taxon>
    </lineage>
</organism>
<dbReference type="EMBL" id="CP001804">
    <property type="protein sequence ID" value="ACY15892.1"/>
    <property type="molecule type" value="Genomic_DNA"/>
</dbReference>
<dbReference type="RefSeq" id="WP_012828492.1">
    <property type="nucleotide sequence ID" value="NC_013440.1"/>
</dbReference>
<protein>
    <submittedName>
        <fullName evidence="8">Biopolymer transport protein ExbD/TolR</fullName>
    </submittedName>
</protein>
<proteinExistence type="inferred from homology"/>
<dbReference type="Pfam" id="PF02472">
    <property type="entry name" value="ExbD"/>
    <property type="match status" value="1"/>
</dbReference>
<dbReference type="Proteomes" id="UP000001880">
    <property type="component" value="Chromosome"/>
</dbReference>
<dbReference type="InterPro" id="IPR003400">
    <property type="entry name" value="ExbD"/>
</dbReference>
<evidence type="ECO:0000256" key="7">
    <source>
        <dbReference type="RuleBase" id="RU003879"/>
    </source>
</evidence>
<evidence type="ECO:0000256" key="5">
    <source>
        <dbReference type="ARBA" id="ARBA00022989"/>
    </source>
</evidence>
<dbReference type="HOGENOM" id="CLU_1445802_0_0_7"/>
<evidence type="ECO:0000256" key="4">
    <source>
        <dbReference type="ARBA" id="ARBA00022692"/>
    </source>
</evidence>
<evidence type="ECO:0000256" key="1">
    <source>
        <dbReference type="ARBA" id="ARBA00004162"/>
    </source>
</evidence>
<gene>
    <name evidence="8" type="ordered locus">Hoch_3390</name>
</gene>
<evidence type="ECO:0000256" key="2">
    <source>
        <dbReference type="ARBA" id="ARBA00005811"/>
    </source>
</evidence>
<keyword evidence="5" id="KW-1133">Transmembrane helix</keyword>
<evidence type="ECO:0000256" key="3">
    <source>
        <dbReference type="ARBA" id="ARBA00022475"/>
    </source>
</evidence>
<keyword evidence="7" id="KW-0653">Protein transport</keyword>
<comment type="similarity">
    <text evidence="2 7">Belongs to the ExbD/TolR family.</text>
</comment>
<comment type="subcellular location">
    <subcellularLocation>
        <location evidence="1">Cell membrane</location>
        <topology evidence="1">Single-pass membrane protein</topology>
    </subcellularLocation>
    <subcellularLocation>
        <location evidence="7">Cell membrane</location>
        <topology evidence="7">Single-pass type II membrane protein</topology>
    </subcellularLocation>
</comment>
<dbReference type="eggNOG" id="COG0848">
    <property type="taxonomic scope" value="Bacteria"/>
</dbReference>
<dbReference type="KEGG" id="hoh:Hoch_3390"/>
<sequence>MISAREARAIVRKAIKRVPEGEEIRHLNIMPMMDIMTILLVAFIFQAAVGAAAVTAASVDLPSSVSQEPMPEAASIVIVSPEAISVEDQQIVPLHGGEVDPSLKEGGALGVAIPKLTKFLAAWRQSNEAEMRAKGKTVPDIPELMIIADRSVPYRLLYQVIYSAKQKEAGYKRFRLIVLKYEPGMAR</sequence>
<evidence type="ECO:0000313" key="9">
    <source>
        <dbReference type="Proteomes" id="UP000001880"/>
    </source>
</evidence>
<keyword evidence="7" id="KW-0813">Transport</keyword>
<keyword evidence="4 7" id="KW-0812">Transmembrane</keyword>
<accession>D0LV51</accession>
<dbReference type="GO" id="GO:0022857">
    <property type="term" value="F:transmembrane transporter activity"/>
    <property type="evidence" value="ECO:0007669"/>
    <property type="project" value="InterPro"/>
</dbReference>
<reference evidence="8 9" key="1">
    <citation type="journal article" date="2010" name="Stand. Genomic Sci.">
        <title>Complete genome sequence of Haliangium ochraceum type strain (SMP-2).</title>
        <authorList>
            <consortium name="US DOE Joint Genome Institute (JGI-PGF)"/>
            <person name="Ivanova N."/>
            <person name="Daum C."/>
            <person name="Lang E."/>
            <person name="Abt B."/>
            <person name="Kopitz M."/>
            <person name="Saunders E."/>
            <person name="Lapidus A."/>
            <person name="Lucas S."/>
            <person name="Glavina Del Rio T."/>
            <person name="Nolan M."/>
            <person name="Tice H."/>
            <person name="Copeland A."/>
            <person name="Cheng J.F."/>
            <person name="Chen F."/>
            <person name="Bruce D."/>
            <person name="Goodwin L."/>
            <person name="Pitluck S."/>
            <person name="Mavromatis K."/>
            <person name="Pati A."/>
            <person name="Mikhailova N."/>
            <person name="Chen A."/>
            <person name="Palaniappan K."/>
            <person name="Land M."/>
            <person name="Hauser L."/>
            <person name="Chang Y.J."/>
            <person name="Jeffries C.D."/>
            <person name="Detter J.C."/>
            <person name="Brettin T."/>
            <person name="Rohde M."/>
            <person name="Goker M."/>
            <person name="Bristow J."/>
            <person name="Markowitz V."/>
            <person name="Eisen J.A."/>
            <person name="Hugenholtz P."/>
            <person name="Kyrpides N.C."/>
            <person name="Klenk H.P."/>
        </authorList>
    </citation>
    <scope>NUCLEOTIDE SEQUENCE [LARGE SCALE GENOMIC DNA]</scope>
    <source>
        <strain evidence="9">DSM 14365 / CIP 107738 / JCM 11303 / AJ 13395 / SMP-2</strain>
    </source>
</reference>
<evidence type="ECO:0000313" key="8">
    <source>
        <dbReference type="EMBL" id="ACY15892.1"/>
    </source>
</evidence>
<dbReference type="OrthoDB" id="9807529at2"/>
<keyword evidence="9" id="KW-1185">Reference proteome</keyword>
<keyword evidence="6" id="KW-0472">Membrane</keyword>